<dbReference type="Proteomes" id="UP001239083">
    <property type="component" value="Unassembled WGS sequence"/>
</dbReference>
<keyword evidence="2" id="KW-1185">Reference proteome</keyword>
<name>A0ABU0RAQ2_9MICO</name>
<proteinExistence type="predicted"/>
<evidence type="ECO:0000313" key="1">
    <source>
        <dbReference type="EMBL" id="MDQ0894281.1"/>
    </source>
</evidence>
<gene>
    <name evidence="1" type="ORF">QFZ26_001836</name>
</gene>
<evidence type="ECO:0000313" key="2">
    <source>
        <dbReference type="Proteomes" id="UP001239083"/>
    </source>
</evidence>
<dbReference type="RefSeq" id="WP_307041404.1">
    <property type="nucleotide sequence ID" value="NZ_JAUSYY010000001.1"/>
</dbReference>
<sequence>MTRRALGTGIAAAVAGAVAIVAITIALTPGSPSAQPRTGPAVTGAPGPGSSAMVGVTVREVDGGADFFARFEGGLPASPGFFPIAVWFASVTSRADVRADARTGINAYVELTANSDVSLITHAGMHAIPSVPAEGAAGLLVADEVDMWAGPGDGVWTGAYPGEGDVCLADVACGYSIMAELTGRVASGTMTVANFGKGVAFWETDAEARPFLEYTDVVSADTYWFTDPNICGATEGGWGPGDGEAMSEQACRLAANYGWTVEHVRSLVEPPGSKPVWSFVEVGQPFGDSGRPAVTGPQIRAAVWSGIIHGARGVVYFNHSFGGGCASENVLRDACGDEVRSEVTALNAQLTELAPTLNAPFVDGLVEVGGDADVAVKLHDGGFTVIAGSTRQDLQQVEFTSGCRDAATADVLGEDRSIPVTDGRFSDEFADGDAVHLYRLDGGSCGL</sequence>
<reference evidence="1 2" key="1">
    <citation type="submission" date="2023-07" db="EMBL/GenBank/DDBJ databases">
        <title>Comparative genomics of wheat-associated soil bacteria to identify genetic determinants of phenazine resistance.</title>
        <authorList>
            <person name="Mouncey N."/>
        </authorList>
    </citation>
    <scope>NUCLEOTIDE SEQUENCE [LARGE SCALE GENOMIC DNA]</scope>
    <source>
        <strain evidence="1 2">V3I3</strain>
    </source>
</reference>
<protein>
    <submittedName>
        <fullName evidence="1">Uncharacterized protein</fullName>
    </submittedName>
</protein>
<accession>A0ABU0RAQ2</accession>
<comment type="caution">
    <text evidence="1">The sequence shown here is derived from an EMBL/GenBank/DDBJ whole genome shotgun (WGS) entry which is preliminary data.</text>
</comment>
<dbReference type="Gene3D" id="3.20.20.80">
    <property type="entry name" value="Glycosidases"/>
    <property type="match status" value="1"/>
</dbReference>
<organism evidence="1 2">
    <name type="scientific">Agromyces ramosus</name>
    <dbReference type="NCBI Taxonomy" id="33879"/>
    <lineage>
        <taxon>Bacteria</taxon>
        <taxon>Bacillati</taxon>
        <taxon>Actinomycetota</taxon>
        <taxon>Actinomycetes</taxon>
        <taxon>Micrococcales</taxon>
        <taxon>Microbacteriaceae</taxon>
        <taxon>Agromyces</taxon>
    </lineage>
</organism>
<dbReference type="EMBL" id="JAUSYY010000001">
    <property type="protein sequence ID" value="MDQ0894281.1"/>
    <property type="molecule type" value="Genomic_DNA"/>
</dbReference>